<reference evidence="7" key="1">
    <citation type="journal article" date="2019" name="Int. J. Syst. Evol. Microbiol.">
        <title>The Global Catalogue of Microorganisms (GCM) 10K type strain sequencing project: providing services to taxonomists for standard genome sequencing and annotation.</title>
        <authorList>
            <consortium name="The Broad Institute Genomics Platform"/>
            <consortium name="The Broad Institute Genome Sequencing Center for Infectious Disease"/>
            <person name="Wu L."/>
            <person name="Ma J."/>
        </authorList>
    </citation>
    <scope>NUCLEOTIDE SEQUENCE [LARGE SCALE GENOMIC DNA]</scope>
    <source>
        <strain evidence="7">JCM 16929</strain>
    </source>
</reference>
<name>A0ABP6ZDT6_9ACTN</name>
<dbReference type="Gene3D" id="3.40.50.300">
    <property type="entry name" value="P-loop containing nucleotide triphosphate hydrolases"/>
    <property type="match status" value="2"/>
</dbReference>
<evidence type="ECO:0000313" key="7">
    <source>
        <dbReference type="Proteomes" id="UP001501490"/>
    </source>
</evidence>
<proteinExistence type="predicted"/>
<keyword evidence="4" id="KW-0067">ATP-binding</keyword>
<evidence type="ECO:0000259" key="5">
    <source>
        <dbReference type="Pfam" id="PF13087"/>
    </source>
</evidence>
<evidence type="ECO:0000313" key="6">
    <source>
        <dbReference type="EMBL" id="GAA3603957.1"/>
    </source>
</evidence>
<protein>
    <submittedName>
        <fullName evidence="6">AAA family ATPase</fullName>
    </submittedName>
</protein>
<sequence length="447" mass="47641">MIDIANLADLGLEPEAITKPAPVPEEPPIPLALTPGSPLARCLYEVWSGRPVTVVKAAPGSGKSTLIARLVCLLLSRTELSVTILAPTRDAAFDLAERVGEALSVNCGPQSRYVCLFGVSRPEEFPTHWSVPRLTQLVARHATVRTVASASGLHNPVTTEVVIVDEAYQTTLSDMAVALRDAKQVVLVGDPGQIGPVVTVDDSVWARQPTSPTRRAPEMLLERSDAILVELGTTYRLGPASTELLNTLYDFPVACGRSPRHVVHRPGVDPAGLRTADGGLPEIVRRQVPAVADRNDPGYLRAVADTARSYVGRTVHASTPAGDMIDFPLAASDICVVAAYRTQITRLAATLDSFKIGMFKVGTADALQGGQWHVVVAVDPLIAADTAEGHNASLGRLTVMLSRHMTHLVWVCDSRWSEVLDATPSTEATLPASRAVRARLAAAPELG</sequence>
<keyword evidence="2" id="KW-0378">Hydrolase</keyword>
<evidence type="ECO:0000256" key="1">
    <source>
        <dbReference type="ARBA" id="ARBA00022741"/>
    </source>
</evidence>
<dbReference type="SUPFAM" id="SSF52540">
    <property type="entry name" value="P-loop containing nucleoside triphosphate hydrolases"/>
    <property type="match status" value="1"/>
</dbReference>
<evidence type="ECO:0000256" key="2">
    <source>
        <dbReference type="ARBA" id="ARBA00022801"/>
    </source>
</evidence>
<organism evidence="6 7">
    <name type="scientific">Microlunatus ginsengisoli</name>
    <dbReference type="NCBI Taxonomy" id="363863"/>
    <lineage>
        <taxon>Bacteria</taxon>
        <taxon>Bacillati</taxon>
        <taxon>Actinomycetota</taxon>
        <taxon>Actinomycetes</taxon>
        <taxon>Propionibacteriales</taxon>
        <taxon>Propionibacteriaceae</taxon>
        <taxon>Microlunatus</taxon>
    </lineage>
</organism>
<dbReference type="Pfam" id="PF13245">
    <property type="entry name" value="AAA_19"/>
    <property type="match status" value="1"/>
</dbReference>
<evidence type="ECO:0000256" key="4">
    <source>
        <dbReference type="ARBA" id="ARBA00022840"/>
    </source>
</evidence>
<dbReference type="RefSeq" id="WP_344801207.1">
    <property type="nucleotide sequence ID" value="NZ_BAABAB010000002.1"/>
</dbReference>
<dbReference type="Pfam" id="PF13087">
    <property type="entry name" value="AAA_12"/>
    <property type="match status" value="1"/>
</dbReference>
<evidence type="ECO:0000256" key="3">
    <source>
        <dbReference type="ARBA" id="ARBA00022806"/>
    </source>
</evidence>
<dbReference type="PANTHER" id="PTHR43788">
    <property type="entry name" value="DNA2/NAM7 HELICASE FAMILY MEMBER"/>
    <property type="match status" value="1"/>
</dbReference>
<accession>A0ABP6ZDT6</accession>
<dbReference type="InterPro" id="IPR027417">
    <property type="entry name" value="P-loop_NTPase"/>
</dbReference>
<dbReference type="InterPro" id="IPR041679">
    <property type="entry name" value="DNA2/NAM7-like_C"/>
</dbReference>
<keyword evidence="1" id="KW-0547">Nucleotide-binding</keyword>
<keyword evidence="3" id="KW-0347">Helicase</keyword>
<dbReference type="InterPro" id="IPR050534">
    <property type="entry name" value="Coronavir_polyprotein_1ab"/>
</dbReference>
<feature type="domain" description="DNA2/NAM7 helicase-like C-terminal" evidence="5">
    <location>
        <begin position="330"/>
        <end position="414"/>
    </location>
</feature>
<keyword evidence="7" id="KW-1185">Reference proteome</keyword>
<dbReference type="EMBL" id="BAABAB010000002">
    <property type="protein sequence ID" value="GAA3603957.1"/>
    <property type="molecule type" value="Genomic_DNA"/>
</dbReference>
<gene>
    <name evidence="6" type="ORF">GCM10022236_02110</name>
</gene>
<dbReference type="PANTHER" id="PTHR43788:SF8">
    <property type="entry name" value="DNA-BINDING PROTEIN SMUBP-2"/>
    <property type="match status" value="1"/>
</dbReference>
<comment type="caution">
    <text evidence="6">The sequence shown here is derived from an EMBL/GenBank/DDBJ whole genome shotgun (WGS) entry which is preliminary data.</text>
</comment>
<dbReference type="Proteomes" id="UP001501490">
    <property type="component" value="Unassembled WGS sequence"/>
</dbReference>